<comment type="caution">
    <text evidence="1">The sequence shown here is derived from an EMBL/GenBank/DDBJ whole genome shotgun (WGS) entry which is preliminary data.</text>
</comment>
<reference evidence="1" key="1">
    <citation type="submission" date="2023-01" db="EMBL/GenBank/DDBJ databases">
        <title>Genome assembly of the deep-sea coral Lophelia pertusa.</title>
        <authorList>
            <person name="Herrera S."/>
            <person name="Cordes E."/>
        </authorList>
    </citation>
    <scope>NUCLEOTIDE SEQUENCE</scope>
    <source>
        <strain evidence="1">USNM1676648</strain>
        <tissue evidence="1">Polyp</tissue>
    </source>
</reference>
<evidence type="ECO:0000313" key="2">
    <source>
        <dbReference type="Proteomes" id="UP001163046"/>
    </source>
</evidence>
<protein>
    <submittedName>
        <fullName evidence="1">Uncharacterized protein</fullName>
    </submittedName>
</protein>
<accession>A0A9X0CYS1</accession>
<proteinExistence type="predicted"/>
<dbReference type="AlphaFoldDB" id="A0A9X0CYS1"/>
<keyword evidence="2" id="KW-1185">Reference proteome</keyword>
<sequence length="268" mass="29802">MASQTSLSEVLKSILEQQIVQESDVLSIENCKVLLLSEELVSSLSIEVGKYPRYPLYITISKKLLQWMENGDFPVKTNSCGLLTEGEFVGGRKDIVENVSPILTALKNSWTEITDAEKSRQLTLVIKLLGVRGLLDLLDIRHTQGSVDIFPPPVEALIASFNEKHKPNANLTVGARALSKHCHRDVTSEWWGACAGSELAKNEHANTVVMRILGDASWINIHVLPHDLKVIEVRCAEGYGARWSHDGKDFRGFLEPQMEDGHAAGWKH</sequence>
<evidence type="ECO:0000313" key="1">
    <source>
        <dbReference type="EMBL" id="KAJ7379333.1"/>
    </source>
</evidence>
<dbReference type="EMBL" id="MU826358">
    <property type="protein sequence ID" value="KAJ7379333.1"/>
    <property type="molecule type" value="Genomic_DNA"/>
</dbReference>
<dbReference type="PANTHER" id="PTHR34204">
    <property type="entry name" value="RNA-BINDING ASCH DOMAIN PROTEIN"/>
    <property type="match status" value="1"/>
</dbReference>
<dbReference type="PANTHER" id="PTHR34204:SF2">
    <property type="entry name" value="RNA-BINDING ASCH DOMAIN PROTEIN"/>
    <property type="match status" value="1"/>
</dbReference>
<organism evidence="1 2">
    <name type="scientific">Desmophyllum pertusum</name>
    <dbReference type="NCBI Taxonomy" id="174260"/>
    <lineage>
        <taxon>Eukaryota</taxon>
        <taxon>Metazoa</taxon>
        <taxon>Cnidaria</taxon>
        <taxon>Anthozoa</taxon>
        <taxon>Hexacorallia</taxon>
        <taxon>Scleractinia</taxon>
        <taxon>Caryophylliina</taxon>
        <taxon>Caryophylliidae</taxon>
        <taxon>Desmophyllum</taxon>
    </lineage>
</organism>
<dbReference type="Proteomes" id="UP001163046">
    <property type="component" value="Unassembled WGS sequence"/>
</dbReference>
<gene>
    <name evidence="1" type="ORF">OS493_016567</name>
</gene>
<name>A0A9X0CYS1_9CNID</name>
<dbReference type="OrthoDB" id="112749at2759"/>